<feature type="compositionally biased region" description="Polar residues" evidence="1">
    <location>
        <begin position="272"/>
        <end position="295"/>
    </location>
</feature>
<comment type="caution">
    <text evidence="3">The sequence shown here is derived from an EMBL/GenBank/DDBJ whole genome shotgun (WGS) entry which is preliminary data.</text>
</comment>
<accession>A0A1M2VU84</accession>
<dbReference type="OrthoDB" id="3265734at2759"/>
<dbReference type="EMBL" id="MNAD01000676">
    <property type="protein sequence ID" value="OJT11181.1"/>
    <property type="molecule type" value="Genomic_DNA"/>
</dbReference>
<reference evidence="3 4" key="1">
    <citation type="submission" date="2016-10" db="EMBL/GenBank/DDBJ databases">
        <title>Genome sequence of the basidiomycete white-rot fungus Trametes pubescens.</title>
        <authorList>
            <person name="Makela M.R."/>
            <person name="Granchi Z."/>
            <person name="Peng M."/>
            <person name="De Vries R.P."/>
            <person name="Grigoriev I."/>
            <person name="Riley R."/>
            <person name="Hilden K."/>
        </authorList>
    </citation>
    <scope>NUCLEOTIDE SEQUENCE [LARGE SCALE GENOMIC DNA]</scope>
    <source>
        <strain evidence="3 4">FBCC735</strain>
    </source>
</reference>
<proteinExistence type="predicted"/>
<feature type="region of interest" description="Disordered" evidence="1">
    <location>
        <begin position="270"/>
        <end position="295"/>
    </location>
</feature>
<organism evidence="3 4">
    <name type="scientific">Trametes pubescens</name>
    <name type="common">White-rot fungus</name>
    <dbReference type="NCBI Taxonomy" id="154538"/>
    <lineage>
        <taxon>Eukaryota</taxon>
        <taxon>Fungi</taxon>
        <taxon>Dikarya</taxon>
        <taxon>Basidiomycota</taxon>
        <taxon>Agaricomycotina</taxon>
        <taxon>Agaricomycetes</taxon>
        <taxon>Polyporales</taxon>
        <taxon>Polyporaceae</taxon>
        <taxon>Trametes</taxon>
    </lineage>
</organism>
<dbReference type="STRING" id="154538.A0A1M2VU84"/>
<feature type="transmembrane region" description="Helical" evidence="2">
    <location>
        <begin position="179"/>
        <end position="202"/>
    </location>
</feature>
<dbReference type="AlphaFoldDB" id="A0A1M2VU84"/>
<evidence type="ECO:0008006" key="5">
    <source>
        <dbReference type="Google" id="ProtNLM"/>
    </source>
</evidence>
<evidence type="ECO:0000313" key="3">
    <source>
        <dbReference type="EMBL" id="OJT11181.1"/>
    </source>
</evidence>
<sequence>MSSRTVVVDDSDTDAINYGDAVQSGSSQARGWSPYTGASLDENFEGPIHNSTLHAATFTGTSLEFPFSEYAVVGAGSTTNISTGSFQAPNFTVPKNNINLFTSNDMPYGAYVLTVNVTLTSIDSPYYLDYIAVEVPNSAPTSFSTSTSAAPVSGSSAEAASTAPSMPVSSLSTHASLPIGAIVGVAIAAAVFIAIVVAITAYRCARRRRGPPEYEYEFVGEQDEGMVSRRCVLRSSSIDTSLSRASSAGNAFRDARARVCYARSRAPRCPLGSSTTVRNAAAVPSSNKRTPTTSA</sequence>
<keyword evidence="2" id="KW-0812">Transmembrane</keyword>
<keyword evidence="2" id="KW-1133">Transmembrane helix</keyword>
<evidence type="ECO:0000256" key="1">
    <source>
        <dbReference type="SAM" id="MobiDB-lite"/>
    </source>
</evidence>
<protein>
    <recommendedName>
        <fullName evidence="5">Mid2 domain-containing protein</fullName>
    </recommendedName>
</protein>
<keyword evidence="2" id="KW-0472">Membrane</keyword>
<evidence type="ECO:0000256" key="2">
    <source>
        <dbReference type="SAM" id="Phobius"/>
    </source>
</evidence>
<keyword evidence="4" id="KW-1185">Reference proteome</keyword>
<dbReference type="Proteomes" id="UP000184267">
    <property type="component" value="Unassembled WGS sequence"/>
</dbReference>
<name>A0A1M2VU84_TRAPU</name>
<evidence type="ECO:0000313" key="4">
    <source>
        <dbReference type="Proteomes" id="UP000184267"/>
    </source>
</evidence>
<gene>
    <name evidence="3" type="ORF">TRAPUB_12288</name>
</gene>